<keyword evidence="3" id="KW-1185">Reference proteome</keyword>
<dbReference type="InterPro" id="IPR006683">
    <property type="entry name" value="Thioestr_dom"/>
</dbReference>
<reference evidence="2 3" key="1">
    <citation type="submission" date="2018-05" db="EMBL/GenBank/DDBJ databases">
        <title>Pararhodobacter marina sp. nov., isolated from deep-sea water of the Indian Ocean.</title>
        <authorList>
            <person name="Lai Q.Sr."/>
            <person name="Liu X."/>
            <person name="Shao Z."/>
        </authorList>
    </citation>
    <scope>NUCLEOTIDE SEQUENCE [LARGE SCALE GENOMIC DNA]</scope>
    <source>
        <strain evidence="2 3">CIC4N-9</strain>
    </source>
</reference>
<evidence type="ECO:0000313" key="2">
    <source>
        <dbReference type="EMBL" id="PWE31465.1"/>
    </source>
</evidence>
<name>A0A2U2CHU5_9RHOB</name>
<dbReference type="EMBL" id="QEYD01000001">
    <property type="protein sequence ID" value="PWE31465.1"/>
    <property type="molecule type" value="Genomic_DNA"/>
</dbReference>
<dbReference type="OrthoDB" id="3477511at2"/>
<dbReference type="GO" id="GO:0016790">
    <property type="term" value="F:thiolester hydrolase activity"/>
    <property type="evidence" value="ECO:0007669"/>
    <property type="project" value="UniProtKB-ARBA"/>
</dbReference>
<dbReference type="Gene3D" id="3.10.129.10">
    <property type="entry name" value="Hotdog Thioesterase"/>
    <property type="match status" value="1"/>
</dbReference>
<proteinExistence type="predicted"/>
<sequence>MTLLPDMQAAGWQTATLAPFMQVAGPVWRRKAGDWHEYALLPGAGHANRRGITHGGVLMCFADCALGNAVTERTGRPAQVTAQLDVQFMAAAPLGRLLVMRPECVHRTRSTFFMRGVIFDGETPLVAANGIWKAVAPPAEERR</sequence>
<feature type="domain" description="Thioesterase" evidence="1">
    <location>
        <begin position="51"/>
        <end position="126"/>
    </location>
</feature>
<evidence type="ECO:0000259" key="1">
    <source>
        <dbReference type="Pfam" id="PF03061"/>
    </source>
</evidence>
<comment type="caution">
    <text evidence="2">The sequence shown here is derived from an EMBL/GenBank/DDBJ whole genome shotgun (WGS) entry which is preliminary data.</text>
</comment>
<protein>
    <submittedName>
        <fullName evidence="2">PaaI family thioesterase</fullName>
    </submittedName>
</protein>
<dbReference type="GeneID" id="94363281"/>
<dbReference type="SUPFAM" id="SSF54637">
    <property type="entry name" value="Thioesterase/thiol ester dehydrase-isomerase"/>
    <property type="match status" value="1"/>
</dbReference>
<dbReference type="AlphaFoldDB" id="A0A2U2CHU5"/>
<dbReference type="CDD" id="cd03443">
    <property type="entry name" value="PaaI_thioesterase"/>
    <property type="match status" value="1"/>
</dbReference>
<dbReference type="RefSeq" id="WP_109531266.1">
    <property type="nucleotide sequence ID" value="NZ_CAXPUO010000052.1"/>
</dbReference>
<dbReference type="Pfam" id="PF03061">
    <property type="entry name" value="4HBT"/>
    <property type="match status" value="1"/>
</dbReference>
<organism evidence="2 3">
    <name type="scientific">Pararhodobacter marinus</name>
    <dbReference type="NCBI Taxonomy" id="2184063"/>
    <lineage>
        <taxon>Bacteria</taxon>
        <taxon>Pseudomonadati</taxon>
        <taxon>Pseudomonadota</taxon>
        <taxon>Alphaproteobacteria</taxon>
        <taxon>Rhodobacterales</taxon>
        <taxon>Paracoccaceae</taxon>
        <taxon>Pararhodobacter</taxon>
    </lineage>
</organism>
<evidence type="ECO:0000313" key="3">
    <source>
        <dbReference type="Proteomes" id="UP000244940"/>
    </source>
</evidence>
<dbReference type="InterPro" id="IPR029069">
    <property type="entry name" value="HotDog_dom_sf"/>
</dbReference>
<accession>A0A2U2CHU5</accession>
<gene>
    <name evidence="2" type="ORF">C4N9_00085</name>
</gene>
<dbReference type="Proteomes" id="UP000244940">
    <property type="component" value="Unassembled WGS sequence"/>
</dbReference>